<protein>
    <recommendedName>
        <fullName evidence="7">E2F/DP family winged-helix DNA-binding domain-containing protein</fullName>
    </recommendedName>
</protein>
<feature type="region of interest" description="Disordered" evidence="6">
    <location>
        <begin position="594"/>
        <end position="636"/>
    </location>
</feature>
<dbReference type="InterPro" id="IPR036390">
    <property type="entry name" value="WH_DNA-bd_sf"/>
</dbReference>
<feature type="region of interest" description="Disordered" evidence="6">
    <location>
        <begin position="57"/>
        <end position="76"/>
    </location>
</feature>
<evidence type="ECO:0000256" key="6">
    <source>
        <dbReference type="SAM" id="MobiDB-lite"/>
    </source>
</evidence>
<gene>
    <name evidence="8" type="ORF">CDCA_CDCA12G3503</name>
</gene>
<dbReference type="Pfam" id="PF16421">
    <property type="entry name" value="E2F_CC-MB"/>
    <property type="match status" value="1"/>
</dbReference>
<evidence type="ECO:0000256" key="4">
    <source>
        <dbReference type="ARBA" id="ARBA00023163"/>
    </source>
</evidence>
<name>A0AAV9IYS4_CYACA</name>
<evidence type="ECO:0000256" key="1">
    <source>
        <dbReference type="ARBA" id="ARBA00010940"/>
    </source>
</evidence>
<evidence type="ECO:0000313" key="8">
    <source>
        <dbReference type="EMBL" id="KAK4537478.1"/>
    </source>
</evidence>
<sequence>MPRVRRAKPSGARAALGPPATAEPDALSVSPVADGTPETPPTDQDGWAATRQRTVIRRRDGYRTTSTTPVKRRAAEDDDIDDAEYVTSPVTSGFMVPFVPLTAHAPDRPPPATEPRPSSHGGWRGVDDGHPQRSPRGAARSRQENSLGLLTSKFIELIYGTRDGVLDLNAAAEQLSVQKRRIYDITNVLEGIGVIEKQSKNNIRWRGIDAIQLESERRATGRPSTASGSGSSGARWASSGEGAATAAAANVETPTSRESKFQIEREIVRLWKDIHRLEREDHLLDQEIQTLQERLRSFVRSDKKLQNAYVTHEDLLSLPFLQHQTVIAIRAPAGTTLEVPTETPSSGTGRGDGGGGGARYQMYLKSTDGPIECYLVSSGSAARTMELADQAPLWSATVDGGARMKAPRMLGLNTSPDRATLAMAATSTPPGGQAIFPWQTAMSSPTQWPDGNMGRAWPPQRVNVAHSANLLHAMGIAPPPASESMPRGGPRSALRRSRPPRRLVADASPAVPKAHREGVEVANAEDAESDDVDDDDDHDEEKVHHLLDASLSDEWAGGALVSSPSPLSPATYLAAAARRSSVYSLSATAGRLPSRLARSEPRPRPLRGWAGAEADTPSGSPHARRYRSPQTATPPPGATALMNGAALATDDIGADEEVLALTRHQRRGRELQPGACSPGGTWCMFRGSPHASPQRELGQRLPPMSAMSSSLHSAPVGTLNTASGHASYDASPLRLGGWRPSGSLRLSPPPPLTDLLSAADSMLAVTDCSTADDPHPSPQPAECGLIDYYDLERAPPLAARGTTSVSPPPPTSPSLSHYH</sequence>
<dbReference type="InterPro" id="IPR036388">
    <property type="entry name" value="WH-like_DNA-bd_sf"/>
</dbReference>
<dbReference type="InterPro" id="IPR032198">
    <property type="entry name" value="E2F_CC-MB"/>
</dbReference>
<dbReference type="GO" id="GO:0000978">
    <property type="term" value="F:RNA polymerase II cis-regulatory region sequence-specific DNA binding"/>
    <property type="evidence" value="ECO:0007669"/>
    <property type="project" value="InterPro"/>
</dbReference>
<keyword evidence="4 5" id="KW-0804">Transcription</keyword>
<dbReference type="PANTHER" id="PTHR12081:SF18">
    <property type="entry name" value="TRANSCRIPTION FACTOR E2F2-RELATED"/>
    <property type="match status" value="1"/>
</dbReference>
<dbReference type="GO" id="GO:0000981">
    <property type="term" value="F:DNA-binding transcription factor activity, RNA polymerase II-specific"/>
    <property type="evidence" value="ECO:0007669"/>
    <property type="project" value="TreeGrafter"/>
</dbReference>
<proteinExistence type="inferred from homology"/>
<keyword evidence="3 5" id="KW-0238">DNA-binding</keyword>
<feature type="region of interest" description="Disordered" evidence="6">
    <location>
        <begin position="337"/>
        <end position="359"/>
    </location>
</feature>
<evidence type="ECO:0000313" key="9">
    <source>
        <dbReference type="Proteomes" id="UP001301350"/>
    </source>
</evidence>
<comment type="caution">
    <text evidence="8">The sequence shown here is derived from an EMBL/GenBank/DDBJ whole genome shotgun (WGS) entry which is preliminary data.</text>
</comment>
<organism evidence="8 9">
    <name type="scientific">Cyanidium caldarium</name>
    <name type="common">Red alga</name>
    <dbReference type="NCBI Taxonomy" id="2771"/>
    <lineage>
        <taxon>Eukaryota</taxon>
        <taxon>Rhodophyta</taxon>
        <taxon>Bangiophyceae</taxon>
        <taxon>Cyanidiales</taxon>
        <taxon>Cyanidiaceae</taxon>
        <taxon>Cyanidium</taxon>
    </lineage>
</organism>
<keyword evidence="9" id="KW-1185">Reference proteome</keyword>
<evidence type="ECO:0000256" key="5">
    <source>
        <dbReference type="RuleBase" id="RU003796"/>
    </source>
</evidence>
<dbReference type="GO" id="GO:0090575">
    <property type="term" value="C:RNA polymerase II transcription regulator complex"/>
    <property type="evidence" value="ECO:0007669"/>
    <property type="project" value="TreeGrafter"/>
</dbReference>
<dbReference type="InterPro" id="IPR003316">
    <property type="entry name" value="E2F_WHTH_DNA-bd_dom"/>
</dbReference>
<feature type="region of interest" description="Disordered" evidence="6">
    <location>
        <begin position="477"/>
        <end position="541"/>
    </location>
</feature>
<dbReference type="PANTHER" id="PTHR12081">
    <property type="entry name" value="TRANSCRIPTION FACTOR E2F"/>
    <property type="match status" value="1"/>
</dbReference>
<dbReference type="GO" id="GO:0046983">
    <property type="term" value="F:protein dimerization activity"/>
    <property type="evidence" value="ECO:0007669"/>
    <property type="project" value="InterPro"/>
</dbReference>
<feature type="compositionally biased region" description="Low complexity" evidence="6">
    <location>
        <begin position="221"/>
        <end position="239"/>
    </location>
</feature>
<feature type="compositionally biased region" description="Acidic residues" evidence="6">
    <location>
        <begin position="523"/>
        <end position="539"/>
    </location>
</feature>
<dbReference type="AlphaFoldDB" id="A0AAV9IYS4"/>
<feature type="region of interest" description="Disordered" evidence="6">
    <location>
        <begin position="216"/>
        <end position="239"/>
    </location>
</feature>
<feature type="region of interest" description="Disordered" evidence="6">
    <location>
        <begin position="1"/>
        <end position="51"/>
    </location>
</feature>
<evidence type="ECO:0000256" key="2">
    <source>
        <dbReference type="ARBA" id="ARBA00023015"/>
    </source>
</evidence>
<comment type="subcellular location">
    <subcellularLocation>
        <location evidence="5">Nucleus</location>
    </subcellularLocation>
</comment>
<dbReference type="Proteomes" id="UP001301350">
    <property type="component" value="Unassembled WGS sequence"/>
</dbReference>
<reference evidence="8 9" key="1">
    <citation type="submission" date="2022-07" db="EMBL/GenBank/DDBJ databases">
        <title>Genome-wide signatures of adaptation to extreme environments.</title>
        <authorList>
            <person name="Cho C.H."/>
            <person name="Yoon H.S."/>
        </authorList>
    </citation>
    <scope>NUCLEOTIDE SEQUENCE [LARGE SCALE GENOMIC DNA]</scope>
    <source>
        <strain evidence="8 9">DBV 063 E5</strain>
    </source>
</reference>
<dbReference type="EMBL" id="JANCYW010000012">
    <property type="protein sequence ID" value="KAK4537478.1"/>
    <property type="molecule type" value="Genomic_DNA"/>
</dbReference>
<dbReference type="SUPFAM" id="SSF144074">
    <property type="entry name" value="E2F-DP heterodimerization region"/>
    <property type="match status" value="1"/>
</dbReference>
<keyword evidence="2 5" id="KW-0805">Transcription regulation</keyword>
<evidence type="ECO:0000259" key="7">
    <source>
        <dbReference type="SMART" id="SM01372"/>
    </source>
</evidence>
<dbReference type="InterPro" id="IPR037241">
    <property type="entry name" value="E2F-DP_heterodim"/>
</dbReference>
<accession>A0AAV9IYS4</accession>
<dbReference type="FunFam" id="1.10.10.10:FF:000008">
    <property type="entry name" value="E2F transcription factor 1"/>
    <property type="match status" value="1"/>
</dbReference>
<evidence type="ECO:0000256" key="3">
    <source>
        <dbReference type="ARBA" id="ARBA00023125"/>
    </source>
</evidence>
<dbReference type="Pfam" id="PF02319">
    <property type="entry name" value="WHD_E2F_TDP"/>
    <property type="match status" value="1"/>
</dbReference>
<feature type="domain" description="E2F/DP family winged-helix DNA-binding" evidence="7">
    <location>
        <begin position="142"/>
        <end position="207"/>
    </location>
</feature>
<dbReference type="Gene3D" id="1.10.10.10">
    <property type="entry name" value="Winged helix-like DNA-binding domain superfamily/Winged helix DNA-binding domain"/>
    <property type="match status" value="1"/>
</dbReference>
<comment type="similarity">
    <text evidence="1 5">Belongs to the E2F/DP family.</text>
</comment>
<feature type="region of interest" description="Disordered" evidence="6">
    <location>
        <begin position="796"/>
        <end position="819"/>
    </location>
</feature>
<feature type="region of interest" description="Disordered" evidence="6">
    <location>
        <begin position="689"/>
        <end position="713"/>
    </location>
</feature>
<feature type="region of interest" description="Disordered" evidence="6">
    <location>
        <begin position="101"/>
        <end position="144"/>
    </location>
</feature>
<keyword evidence="5" id="KW-0539">Nucleus</keyword>
<dbReference type="InterPro" id="IPR015633">
    <property type="entry name" value="E2F"/>
</dbReference>
<dbReference type="CDD" id="cd14660">
    <property type="entry name" value="E2F_DD"/>
    <property type="match status" value="1"/>
</dbReference>
<feature type="compositionally biased region" description="Gly residues" evidence="6">
    <location>
        <begin position="348"/>
        <end position="358"/>
    </location>
</feature>
<dbReference type="Gene3D" id="6.10.250.540">
    <property type="match status" value="1"/>
</dbReference>
<dbReference type="SMART" id="SM01372">
    <property type="entry name" value="E2F_TDP"/>
    <property type="match status" value="1"/>
</dbReference>
<dbReference type="SUPFAM" id="SSF46785">
    <property type="entry name" value="Winged helix' DNA-binding domain"/>
    <property type="match status" value="1"/>
</dbReference>